<dbReference type="InterPro" id="IPR001932">
    <property type="entry name" value="PPM-type_phosphatase-like_dom"/>
</dbReference>
<dbReference type="Proteomes" id="UP001501598">
    <property type="component" value="Unassembled WGS sequence"/>
</dbReference>
<dbReference type="PANTHER" id="PTHR43156">
    <property type="entry name" value="STAGE II SPORULATION PROTEIN E-RELATED"/>
    <property type="match status" value="1"/>
</dbReference>
<dbReference type="SMART" id="SM00331">
    <property type="entry name" value="PP2C_SIG"/>
    <property type="match status" value="1"/>
</dbReference>
<feature type="domain" description="PPM-type phosphatase" evidence="2">
    <location>
        <begin position="301"/>
        <end position="524"/>
    </location>
</feature>
<comment type="caution">
    <text evidence="3">The sequence shown here is derived from an EMBL/GenBank/DDBJ whole genome shotgun (WGS) entry which is preliminary data.</text>
</comment>
<keyword evidence="1" id="KW-0378">Hydrolase</keyword>
<dbReference type="InterPro" id="IPR052016">
    <property type="entry name" value="Bact_Sigma-Reg"/>
</dbReference>
<evidence type="ECO:0000313" key="4">
    <source>
        <dbReference type="Proteomes" id="UP001501598"/>
    </source>
</evidence>
<protein>
    <submittedName>
        <fullName evidence="3">PP2C family protein-serine/threonine phosphatase</fullName>
    </submittedName>
</protein>
<evidence type="ECO:0000313" key="3">
    <source>
        <dbReference type="EMBL" id="GAA4556413.1"/>
    </source>
</evidence>
<dbReference type="PANTHER" id="PTHR43156:SF2">
    <property type="entry name" value="STAGE II SPORULATION PROTEIN E"/>
    <property type="match status" value="1"/>
</dbReference>
<proteinExistence type="predicted"/>
<organism evidence="3 4">
    <name type="scientific">Pseudonocardia xishanensis</name>
    <dbReference type="NCBI Taxonomy" id="630995"/>
    <lineage>
        <taxon>Bacteria</taxon>
        <taxon>Bacillati</taxon>
        <taxon>Actinomycetota</taxon>
        <taxon>Actinomycetes</taxon>
        <taxon>Pseudonocardiales</taxon>
        <taxon>Pseudonocardiaceae</taxon>
        <taxon>Pseudonocardia</taxon>
    </lineage>
</organism>
<sequence>MARTPGPESAAVTSLHRDPQLLVGDETPWHAAAVPSLVIDRLGAVEAANARSRELLPAALPGAPIADTAPGWLSGTSPVSGVLGDRVFTAHPVRLPDGGTCWWLIDDTDVTAARSDLDRARARTEFLTEASDELLGSLNLQRCMEIAARLAVRHLADAAWVVGPGEPQPVVVATADVLQHDLLDHPPEDVLGLREALLGFPPVPSRWLDPSGVPRWLVPEGFGEVGSVVVTPLPGHAVATGALILLRRPASPRFSGEDEGAARLFAARVGVAMSAARMFAQQASVTDTLTRELLPPVLHQLPGVEMAARYRPASDTDRVGGDFYDVHPSDTEDGESLVVLGDVCGKGLEAAVLTGRIRSTLRALLPMAADHLRMLQLLNSALLSTEHTRFATMVLGSVSRHHADVRLRLTSAGHLPPLVVRGDGRVEEVPTRGSLVGAMTEIEAESAEVVLGPGDTCVLYTDGITEARGGPFGTDFFGEDRLRRTLAECAGMPADALVERVQMVAAEWAGRSPSDDLAVLAITAPRGQHLTAVGGHGPGRYTA</sequence>
<dbReference type="SUPFAM" id="SSF55781">
    <property type="entry name" value="GAF domain-like"/>
    <property type="match status" value="1"/>
</dbReference>
<evidence type="ECO:0000259" key="2">
    <source>
        <dbReference type="SMART" id="SM00331"/>
    </source>
</evidence>
<dbReference type="Gene3D" id="3.60.40.10">
    <property type="entry name" value="PPM-type phosphatase domain"/>
    <property type="match status" value="1"/>
</dbReference>
<dbReference type="SUPFAM" id="SSF81606">
    <property type="entry name" value="PP2C-like"/>
    <property type="match status" value="1"/>
</dbReference>
<gene>
    <name evidence="3" type="ORF">GCM10023175_58530</name>
</gene>
<evidence type="ECO:0000256" key="1">
    <source>
        <dbReference type="ARBA" id="ARBA00022801"/>
    </source>
</evidence>
<keyword evidence="4" id="KW-1185">Reference proteome</keyword>
<dbReference type="InterPro" id="IPR036457">
    <property type="entry name" value="PPM-type-like_dom_sf"/>
</dbReference>
<dbReference type="Gene3D" id="3.30.450.40">
    <property type="match status" value="1"/>
</dbReference>
<accession>A0ABP8S1C1</accession>
<dbReference type="InterPro" id="IPR029016">
    <property type="entry name" value="GAF-like_dom_sf"/>
</dbReference>
<reference evidence="4" key="1">
    <citation type="journal article" date="2019" name="Int. J. Syst. Evol. Microbiol.">
        <title>The Global Catalogue of Microorganisms (GCM) 10K type strain sequencing project: providing services to taxonomists for standard genome sequencing and annotation.</title>
        <authorList>
            <consortium name="The Broad Institute Genomics Platform"/>
            <consortium name="The Broad Institute Genome Sequencing Center for Infectious Disease"/>
            <person name="Wu L."/>
            <person name="Ma J."/>
        </authorList>
    </citation>
    <scope>NUCLEOTIDE SEQUENCE [LARGE SCALE GENOMIC DNA]</scope>
    <source>
        <strain evidence="4">JCM 17906</strain>
    </source>
</reference>
<dbReference type="Pfam" id="PF07228">
    <property type="entry name" value="SpoIIE"/>
    <property type="match status" value="1"/>
</dbReference>
<dbReference type="EMBL" id="BAABGT010000097">
    <property type="protein sequence ID" value="GAA4556413.1"/>
    <property type="molecule type" value="Genomic_DNA"/>
</dbReference>
<name>A0ABP8S1C1_9PSEU</name>